<evidence type="ECO:0000313" key="3">
    <source>
        <dbReference type="Proteomes" id="UP000591272"/>
    </source>
</evidence>
<dbReference type="InterPro" id="IPR003607">
    <property type="entry name" value="HD/PDEase_dom"/>
</dbReference>
<evidence type="ECO:0000313" key="2">
    <source>
        <dbReference type="EMBL" id="NYE16255.1"/>
    </source>
</evidence>
<dbReference type="PANTHER" id="PTHR43155:SF2">
    <property type="entry name" value="CYCLIC DI-GMP PHOSPHODIESTERASE PA4108"/>
    <property type="match status" value="1"/>
</dbReference>
<evidence type="ECO:0000259" key="1">
    <source>
        <dbReference type="PROSITE" id="PS51832"/>
    </source>
</evidence>
<keyword evidence="3" id="KW-1185">Reference proteome</keyword>
<dbReference type="CDD" id="cd00077">
    <property type="entry name" value="HDc"/>
    <property type="match status" value="1"/>
</dbReference>
<dbReference type="PANTHER" id="PTHR43155">
    <property type="entry name" value="CYCLIC DI-GMP PHOSPHODIESTERASE PA4108-RELATED"/>
    <property type="match status" value="1"/>
</dbReference>
<reference evidence="2 3" key="1">
    <citation type="submission" date="2020-07" db="EMBL/GenBank/DDBJ databases">
        <title>Sequencing the genomes of 1000 actinobacteria strains.</title>
        <authorList>
            <person name="Klenk H.-P."/>
        </authorList>
    </citation>
    <scope>NUCLEOTIDE SEQUENCE [LARGE SCALE GENOMIC DNA]</scope>
    <source>
        <strain evidence="2 3">DSM 43461</strain>
    </source>
</reference>
<dbReference type="PROSITE" id="PS51832">
    <property type="entry name" value="HD_GYP"/>
    <property type="match status" value="1"/>
</dbReference>
<feature type="domain" description="HD-GYP" evidence="1">
    <location>
        <begin position="1"/>
        <end position="127"/>
    </location>
</feature>
<proteinExistence type="predicted"/>
<dbReference type="Proteomes" id="UP000591272">
    <property type="component" value="Unassembled WGS sequence"/>
</dbReference>
<dbReference type="SUPFAM" id="SSF109604">
    <property type="entry name" value="HD-domain/PDEase-like"/>
    <property type="match status" value="1"/>
</dbReference>
<accession>A0A7Y9KG40</accession>
<dbReference type="EMBL" id="JACCBT010000001">
    <property type="protein sequence ID" value="NYE16255.1"/>
    <property type="molecule type" value="Genomic_DNA"/>
</dbReference>
<gene>
    <name evidence="2" type="ORF">BJ999_006551</name>
</gene>
<protein>
    <submittedName>
        <fullName evidence="2">HD-GYP domain-containing protein (C-di-GMP phosphodiesterase class II)</fullName>
    </submittedName>
</protein>
<dbReference type="InterPro" id="IPR037522">
    <property type="entry name" value="HD_GYP_dom"/>
</dbReference>
<comment type="caution">
    <text evidence="2">The sequence shown here is derived from an EMBL/GenBank/DDBJ whole genome shotgun (WGS) entry which is preliminary data.</text>
</comment>
<dbReference type="Pfam" id="PF13487">
    <property type="entry name" value="HD_5"/>
    <property type="match status" value="1"/>
</dbReference>
<dbReference type="AlphaFoldDB" id="A0A7Y9KG40"/>
<sequence length="157" mass="17342">MIIQLHTARRSHRARSTGVFDTAPVSERKIVLSETVAGILHHHEKFNGCGYPMGLAGHDIPKVARVIAVADAFDAMTTARSYRRARSLNEAMQELRRGAGTYFDPDMVNAFLNVLTSHGEMIEEIIYSNHPPALEPRTETTTNEITKRAASNIGTPT</sequence>
<dbReference type="Gene3D" id="1.10.3210.10">
    <property type="entry name" value="Hypothetical protein af1432"/>
    <property type="match status" value="1"/>
</dbReference>
<organism evidence="2 3">
    <name type="scientific">Actinomadura citrea</name>
    <dbReference type="NCBI Taxonomy" id="46158"/>
    <lineage>
        <taxon>Bacteria</taxon>
        <taxon>Bacillati</taxon>
        <taxon>Actinomycetota</taxon>
        <taxon>Actinomycetes</taxon>
        <taxon>Streptosporangiales</taxon>
        <taxon>Thermomonosporaceae</taxon>
        <taxon>Actinomadura</taxon>
    </lineage>
</organism>
<name>A0A7Y9KG40_9ACTN</name>